<dbReference type="AlphaFoldDB" id="A0A7V5VEA0"/>
<sequence>MKKTTIIGVDGGASKVSAWQVIFNHEKKIFCLGELNAEGKYADIPGFLADFRPVDVAVQFRELAEEAIKQTDEEKQQEAVYVEACARAIIEIARKSGADNLLIGIGMPGLKTTDQRGIHVVANGPRMLNYSNLLEKRLELENISLAAPIARLGSDADYCGIGENYAEEGAFRHVQNAYYLGGGTGVADALKLKGVLTPFDQTKSWLAKTWEMKYTDGRSLERFCSASGIQSIYADMSGKDIRELNAGGVYPPQIAQMAAGGDEKARATYQVVTGALAAIIYERIQTLHSGWRNSFEFMNPNRPPLESDHPYKGLLFERIILGQRLGQLFSDEAGKTVLAAPLLKALDESIQNSTVLTKEAKEHYRSLEEIVVPSHLREAPALGAGVDAFFAWENEG</sequence>
<organism evidence="1">
    <name type="scientific">Caldithrix abyssi</name>
    <dbReference type="NCBI Taxonomy" id="187145"/>
    <lineage>
        <taxon>Bacteria</taxon>
        <taxon>Pseudomonadati</taxon>
        <taxon>Calditrichota</taxon>
        <taxon>Calditrichia</taxon>
        <taxon>Calditrichales</taxon>
        <taxon>Calditrichaceae</taxon>
        <taxon>Caldithrix</taxon>
    </lineage>
</organism>
<dbReference type="SUPFAM" id="SSF53067">
    <property type="entry name" value="Actin-like ATPase domain"/>
    <property type="match status" value="1"/>
</dbReference>
<dbReference type="InterPro" id="IPR043129">
    <property type="entry name" value="ATPase_NBD"/>
</dbReference>
<comment type="caution">
    <text evidence="1">The sequence shown here is derived from an EMBL/GenBank/DDBJ whole genome shotgun (WGS) entry which is preliminary data.</text>
</comment>
<dbReference type="EMBL" id="DRLI01000079">
    <property type="protein sequence ID" value="HHM01792.1"/>
    <property type="molecule type" value="Genomic_DNA"/>
</dbReference>
<proteinExistence type="predicted"/>
<name>A0A7V5VEA0_CALAY</name>
<protein>
    <submittedName>
        <fullName evidence="1">ROK family protein</fullName>
    </submittedName>
</protein>
<dbReference type="Gene3D" id="3.30.420.40">
    <property type="match status" value="2"/>
</dbReference>
<gene>
    <name evidence="1" type="ORF">ENJ15_02175</name>
</gene>
<dbReference type="Proteomes" id="UP000885771">
    <property type="component" value="Unassembled WGS sequence"/>
</dbReference>
<accession>A0A7V5VEA0</accession>
<reference evidence="1" key="1">
    <citation type="journal article" date="2020" name="mSystems">
        <title>Genome- and Community-Level Interaction Insights into Carbon Utilization and Element Cycling Functions of Hydrothermarchaeota in Hydrothermal Sediment.</title>
        <authorList>
            <person name="Zhou Z."/>
            <person name="Liu Y."/>
            <person name="Xu W."/>
            <person name="Pan J."/>
            <person name="Luo Z.H."/>
            <person name="Li M."/>
        </authorList>
    </citation>
    <scope>NUCLEOTIDE SEQUENCE [LARGE SCALE GENOMIC DNA]</scope>
    <source>
        <strain evidence="1">HyVt-460</strain>
    </source>
</reference>
<evidence type="ECO:0000313" key="1">
    <source>
        <dbReference type="EMBL" id="HHM01792.1"/>
    </source>
</evidence>